<protein>
    <submittedName>
        <fullName evidence="1">Uncharacterized protein</fullName>
    </submittedName>
</protein>
<sequence>MVGGLSGFRKDDVGGMANCVDSVVLWVPRDAMVVKGLMDFRMKTLENIYVLFFDFWGLLRCHGRGEFLDLEII</sequence>
<comment type="caution">
    <text evidence="1">The sequence shown here is derived from an EMBL/GenBank/DDBJ whole genome shotgun (WGS) entry which is preliminary data.</text>
</comment>
<organism evidence="1 2">
    <name type="scientific">Penicillium bovifimosum</name>
    <dbReference type="NCBI Taxonomy" id="126998"/>
    <lineage>
        <taxon>Eukaryota</taxon>
        <taxon>Fungi</taxon>
        <taxon>Dikarya</taxon>
        <taxon>Ascomycota</taxon>
        <taxon>Pezizomycotina</taxon>
        <taxon>Eurotiomycetes</taxon>
        <taxon>Eurotiomycetidae</taxon>
        <taxon>Eurotiales</taxon>
        <taxon>Aspergillaceae</taxon>
        <taxon>Penicillium</taxon>
    </lineage>
</organism>
<dbReference type="RefSeq" id="XP_056522433.1">
    <property type="nucleotide sequence ID" value="XM_056665483.1"/>
</dbReference>
<accession>A0A9W9H0P5</accession>
<evidence type="ECO:0000313" key="1">
    <source>
        <dbReference type="EMBL" id="KAJ5135461.1"/>
    </source>
</evidence>
<reference evidence="1" key="1">
    <citation type="submission" date="2022-11" db="EMBL/GenBank/DDBJ databases">
        <authorList>
            <person name="Petersen C."/>
        </authorList>
    </citation>
    <scope>NUCLEOTIDE SEQUENCE</scope>
    <source>
        <strain evidence="1">IBT 22155</strain>
    </source>
</reference>
<evidence type="ECO:0000313" key="2">
    <source>
        <dbReference type="Proteomes" id="UP001149079"/>
    </source>
</evidence>
<dbReference type="Proteomes" id="UP001149079">
    <property type="component" value="Unassembled WGS sequence"/>
</dbReference>
<dbReference type="AlphaFoldDB" id="A0A9W9H0P5"/>
<name>A0A9W9H0P5_9EURO</name>
<keyword evidence="2" id="KW-1185">Reference proteome</keyword>
<gene>
    <name evidence="1" type="ORF">N7515_004739</name>
</gene>
<dbReference type="EMBL" id="JAPQKL010000004">
    <property type="protein sequence ID" value="KAJ5135461.1"/>
    <property type="molecule type" value="Genomic_DNA"/>
</dbReference>
<dbReference type="GeneID" id="81404653"/>
<proteinExistence type="predicted"/>
<reference evidence="1" key="2">
    <citation type="journal article" date="2023" name="IMA Fungus">
        <title>Comparative genomic study of the Penicillium genus elucidates a diverse pangenome and 15 lateral gene transfer events.</title>
        <authorList>
            <person name="Petersen C."/>
            <person name="Sorensen T."/>
            <person name="Nielsen M.R."/>
            <person name="Sondergaard T.E."/>
            <person name="Sorensen J.L."/>
            <person name="Fitzpatrick D.A."/>
            <person name="Frisvad J.C."/>
            <person name="Nielsen K.L."/>
        </authorList>
    </citation>
    <scope>NUCLEOTIDE SEQUENCE</scope>
    <source>
        <strain evidence="1">IBT 22155</strain>
    </source>
</reference>